<name>A0A3D9N0T9_9FLAO</name>
<dbReference type="AlphaFoldDB" id="A0A3D9N0T9"/>
<keyword evidence="1" id="KW-0472">Membrane</keyword>
<keyword evidence="1" id="KW-0812">Transmembrane</keyword>
<gene>
    <name evidence="2" type="ORF">DFQ09_104131</name>
</gene>
<feature type="transmembrane region" description="Helical" evidence="1">
    <location>
        <begin position="37"/>
        <end position="54"/>
    </location>
</feature>
<keyword evidence="1" id="KW-1133">Transmembrane helix</keyword>
<accession>A0A3D9N0T9</accession>
<evidence type="ECO:0000313" key="3">
    <source>
        <dbReference type="Proteomes" id="UP000256919"/>
    </source>
</evidence>
<dbReference type="EMBL" id="QREI01000004">
    <property type="protein sequence ID" value="REE24360.1"/>
    <property type="molecule type" value="Genomic_DNA"/>
</dbReference>
<reference evidence="2 3" key="1">
    <citation type="submission" date="2018-07" db="EMBL/GenBank/DDBJ databases">
        <title>Genomic Encyclopedia of Type Strains, Phase III (KMG-III): the genomes of soil and plant-associated and newly described type strains.</title>
        <authorList>
            <person name="Whitman W."/>
        </authorList>
    </citation>
    <scope>NUCLEOTIDE SEQUENCE [LARGE SCALE GENOMIC DNA]</scope>
    <source>
        <strain evidence="2 3">CECT 7948</strain>
    </source>
</reference>
<dbReference type="Proteomes" id="UP000256919">
    <property type="component" value="Unassembled WGS sequence"/>
</dbReference>
<proteinExistence type="predicted"/>
<sequence>MKNSLGFVGFIAIIFLTFGITYLDFDNLSFGYNYKAYAMLIIGVVLFGFVLYGFKKSSKK</sequence>
<keyword evidence="3" id="KW-1185">Reference proteome</keyword>
<protein>
    <submittedName>
        <fullName evidence="2">Uncharacterized protein</fullName>
    </submittedName>
</protein>
<dbReference type="RefSeq" id="WP_115809963.1">
    <property type="nucleotide sequence ID" value="NZ_QREI01000004.1"/>
</dbReference>
<evidence type="ECO:0000313" key="2">
    <source>
        <dbReference type="EMBL" id="REE24360.1"/>
    </source>
</evidence>
<feature type="transmembrane region" description="Helical" evidence="1">
    <location>
        <begin position="7"/>
        <end position="25"/>
    </location>
</feature>
<evidence type="ECO:0000256" key="1">
    <source>
        <dbReference type="SAM" id="Phobius"/>
    </source>
</evidence>
<organism evidence="2 3">
    <name type="scientific">Winogradskyella pacifica</name>
    <dbReference type="NCBI Taxonomy" id="664642"/>
    <lineage>
        <taxon>Bacteria</taxon>
        <taxon>Pseudomonadati</taxon>
        <taxon>Bacteroidota</taxon>
        <taxon>Flavobacteriia</taxon>
        <taxon>Flavobacteriales</taxon>
        <taxon>Flavobacteriaceae</taxon>
        <taxon>Winogradskyella</taxon>
    </lineage>
</organism>
<dbReference type="OrthoDB" id="1467903at2"/>
<comment type="caution">
    <text evidence="2">The sequence shown here is derived from an EMBL/GenBank/DDBJ whole genome shotgun (WGS) entry which is preliminary data.</text>
</comment>